<keyword evidence="1" id="KW-0812">Transmembrane</keyword>
<sequence length="639" mass="73019">MVVYLFSSLIVILSSAIASTILFPQQPLNCLAIFISLTLFQITIITLTLGAVNLLYPSLLLIGSIALGSFILITLFLNSNKDKLLSISTTHFQKHALPNQKGWILLIAITSIFLFCFGQLIYDLCLQVTFVHPLSWDVVTYHLPSAVTYLQSLGLWKLGNTFSQYPGGNELINLWSLIPLKQDAALGLTSLVLNLGTLLVALLLLRDLKQWKYNLSLYFTFLLFLLIYLSINDTQVIFFDIGRNDVTLAFWVLTGSWAWMKSLQNKKVSFRYPWLFWSGVSFGCALGIKPNAIYYIAGIFAISIYNLITNYSPKIKRKSYLRVFYKILWTWLLPIAMISSFWYLRNLYLLGSFFEDHVVKSGLNLSISRNLFSLEIYKAPNGRLLLFSIFITLLLIILISNNQFRNTNLKQLVKINVISFIAWILTPYSAGYYAGEIIYFHPQLRHGLVYVITVIILMSYLSLTCIRIFFNQKSRNILSIIDNLFHHLHKESDHTNKINYLFISSIAAASVILLLIQVINYNPPRGLPGFSGILFYPSNYRSHVYEWVQENIKNKRILNLGLRSYGLVNFPFSNEVTDAGSPATWRLQENNLQQYDYLAVSVDPFTGKISQELAAFLQAPRGYKIVYSDQLSVVLKRIS</sequence>
<feature type="transmembrane region" description="Helical" evidence="1">
    <location>
        <begin position="272"/>
        <end position="288"/>
    </location>
</feature>
<accession>A0A3B7MAD8</accession>
<organism evidence="2 3">
    <name type="scientific">Thermosynechococcus sichuanensis E542</name>
    <dbReference type="NCBI Taxonomy" id="2016101"/>
    <lineage>
        <taxon>Bacteria</taxon>
        <taxon>Bacillati</taxon>
        <taxon>Cyanobacteriota</taxon>
        <taxon>Cyanophyceae</taxon>
        <taxon>Acaryochloridales</taxon>
        <taxon>Thermosynechococcaceae</taxon>
        <taxon>Thermosynechococcus</taxon>
        <taxon>Thermosynechococcus sichuanensis</taxon>
    </lineage>
</organism>
<dbReference type="EMBL" id="CP032152">
    <property type="protein sequence ID" value="AXY67603.2"/>
    <property type="molecule type" value="Genomic_DNA"/>
</dbReference>
<feature type="transmembrane region" description="Helical" evidence="1">
    <location>
        <begin position="382"/>
        <end position="400"/>
    </location>
</feature>
<keyword evidence="1" id="KW-0472">Membrane</keyword>
<feature type="transmembrane region" description="Helical" evidence="1">
    <location>
        <begin position="103"/>
        <end position="122"/>
    </location>
</feature>
<name>A0A3B7MAD8_9CYAN</name>
<dbReference type="KEGG" id="tsq:D3A95_04065"/>
<feature type="transmembrane region" description="Helical" evidence="1">
    <location>
        <begin position="237"/>
        <end position="260"/>
    </location>
</feature>
<feature type="transmembrane region" description="Helical" evidence="1">
    <location>
        <begin position="212"/>
        <end position="231"/>
    </location>
</feature>
<feature type="transmembrane region" description="Helical" evidence="1">
    <location>
        <begin position="58"/>
        <end position="77"/>
    </location>
</feature>
<keyword evidence="1" id="KW-1133">Transmembrane helix</keyword>
<feature type="transmembrane region" description="Helical" evidence="1">
    <location>
        <begin position="6"/>
        <end position="23"/>
    </location>
</feature>
<gene>
    <name evidence="2" type="ORF">D3A95_04065</name>
</gene>
<feature type="transmembrane region" description="Helical" evidence="1">
    <location>
        <begin position="30"/>
        <end position="52"/>
    </location>
</feature>
<feature type="transmembrane region" description="Helical" evidence="1">
    <location>
        <begin position="447"/>
        <end position="470"/>
    </location>
</feature>
<reference evidence="3" key="1">
    <citation type="submission" date="2018-09" db="EMBL/GenBank/DDBJ databases">
        <title>Complete genome sequence of thermophilic cyanobacteria strain Thermosynechococcus elongatus PKUAC-SCTE542.</title>
        <authorList>
            <person name="Liang Y."/>
            <person name="Tang J."/>
            <person name="Daroch M."/>
        </authorList>
    </citation>
    <scope>NUCLEOTIDE SEQUENCE [LARGE SCALE GENOMIC DNA]</scope>
    <source>
        <strain evidence="3">E542</strain>
    </source>
</reference>
<feature type="transmembrane region" description="Helical" evidence="1">
    <location>
        <begin position="498"/>
        <end position="519"/>
    </location>
</feature>
<evidence type="ECO:0000313" key="2">
    <source>
        <dbReference type="EMBL" id="AXY67603.2"/>
    </source>
</evidence>
<dbReference type="AlphaFoldDB" id="A0A3B7MAD8"/>
<feature type="transmembrane region" description="Helical" evidence="1">
    <location>
        <begin position="412"/>
        <end position="435"/>
    </location>
</feature>
<evidence type="ECO:0000313" key="3">
    <source>
        <dbReference type="Proteomes" id="UP000261812"/>
    </source>
</evidence>
<protein>
    <submittedName>
        <fullName evidence="2">Uncharacterized protein</fullName>
    </submittedName>
</protein>
<feature type="transmembrane region" description="Helical" evidence="1">
    <location>
        <begin position="323"/>
        <end position="344"/>
    </location>
</feature>
<dbReference type="RefSeq" id="WP_181496369.1">
    <property type="nucleotide sequence ID" value="NZ_CP032152.1"/>
</dbReference>
<evidence type="ECO:0000256" key="1">
    <source>
        <dbReference type="SAM" id="Phobius"/>
    </source>
</evidence>
<keyword evidence="3" id="KW-1185">Reference proteome</keyword>
<feature type="transmembrane region" description="Helical" evidence="1">
    <location>
        <begin position="294"/>
        <end position="311"/>
    </location>
</feature>
<dbReference type="Proteomes" id="UP000261812">
    <property type="component" value="Chromosome"/>
</dbReference>
<proteinExistence type="predicted"/>
<feature type="transmembrane region" description="Helical" evidence="1">
    <location>
        <begin position="184"/>
        <end position="205"/>
    </location>
</feature>